<sequence length="353" mass="37516">MLEASRVAPAPSSARRRPSAAGSVASSNSTFTATTASSTSLKGKWAAIAPGPARSKEDYIKSLESMQLQPKAPSGSSNDSLPQRPFRSADELPQSAHREKKAKHRAKPPYPSITATLASGGSASTWPSHIPLPNDPTDVDHERWRQWFDARSQWLEKLELYLRTASGPDPPSLSEFMLFNVPHELHVPIAMLESMGFSTPVALFDDFEPLDPCTTIRRGDIIVVGRDLVVLVDEAVDPDRPSAATGQPPAATAAQFSSVTGQSSYGQPSAANYGQQYQLETSGAGPSSAYRDHAVHEGHSGTAGPGPATSSRWGYGEGNAVSAAWGEPWRQKVGCATCTHQGAAASDTESTHD</sequence>
<protein>
    <submittedName>
        <fullName evidence="2">Uncharacterized protein</fullName>
    </submittedName>
</protein>
<reference evidence="2 3" key="1">
    <citation type="journal article" date="2018" name="Biotechnol. Biofuels">
        <title>Integrative visual omics of the white-rot fungus Polyporus brumalis exposes the biotechnological potential of its oxidative enzymes for delignifying raw plant biomass.</title>
        <authorList>
            <person name="Miyauchi S."/>
            <person name="Rancon A."/>
            <person name="Drula E."/>
            <person name="Hage H."/>
            <person name="Chaduli D."/>
            <person name="Favel A."/>
            <person name="Grisel S."/>
            <person name="Henrissat B."/>
            <person name="Herpoel-Gimbert I."/>
            <person name="Ruiz-Duenas F.J."/>
            <person name="Chevret D."/>
            <person name="Hainaut M."/>
            <person name="Lin J."/>
            <person name="Wang M."/>
            <person name="Pangilinan J."/>
            <person name="Lipzen A."/>
            <person name="Lesage-Meessen L."/>
            <person name="Navarro D."/>
            <person name="Riley R."/>
            <person name="Grigoriev I.V."/>
            <person name="Zhou S."/>
            <person name="Raouche S."/>
            <person name="Rosso M.N."/>
        </authorList>
    </citation>
    <scope>NUCLEOTIDE SEQUENCE [LARGE SCALE GENOMIC DNA]</scope>
    <source>
        <strain evidence="2 3">BRFM 1820</strain>
    </source>
</reference>
<dbReference type="Proteomes" id="UP000256964">
    <property type="component" value="Unassembled WGS sequence"/>
</dbReference>
<gene>
    <name evidence="2" type="ORF">OH76DRAFT_1423750</name>
</gene>
<feature type="compositionally biased region" description="Polar residues" evidence="1">
    <location>
        <begin position="256"/>
        <end position="285"/>
    </location>
</feature>
<feature type="compositionally biased region" description="Low complexity" evidence="1">
    <location>
        <begin position="243"/>
        <end position="255"/>
    </location>
</feature>
<evidence type="ECO:0000256" key="1">
    <source>
        <dbReference type="SAM" id="MobiDB-lite"/>
    </source>
</evidence>
<dbReference type="AlphaFoldDB" id="A0A371CJC2"/>
<organism evidence="2 3">
    <name type="scientific">Lentinus brumalis</name>
    <dbReference type="NCBI Taxonomy" id="2498619"/>
    <lineage>
        <taxon>Eukaryota</taxon>
        <taxon>Fungi</taxon>
        <taxon>Dikarya</taxon>
        <taxon>Basidiomycota</taxon>
        <taxon>Agaricomycotina</taxon>
        <taxon>Agaricomycetes</taxon>
        <taxon>Polyporales</taxon>
        <taxon>Polyporaceae</taxon>
        <taxon>Lentinus</taxon>
    </lineage>
</organism>
<name>A0A371CJC2_9APHY</name>
<feature type="region of interest" description="Disordered" evidence="1">
    <location>
        <begin position="239"/>
        <end position="319"/>
    </location>
</feature>
<evidence type="ECO:0000313" key="3">
    <source>
        <dbReference type="Proteomes" id="UP000256964"/>
    </source>
</evidence>
<feature type="compositionally biased region" description="Basic and acidic residues" evidence="1">
    <location>
        <begin position="290"/>
        <end position="299"/>
    </location>
</feature>
<feature type="region of interest" description="Disordered" evidence="1">
    <location>
        <begin position="1"/>
        <end position="112"/>
    </location>
</feature>
<dbReference type="EMBL" id="KZ857561">
    <property type="protein sequence ID" value="RDX40368.1"/>
    <property type="molecule type" value="Genomic_DNA"/>
</dbReference>
<feature type="compositionally biased region" description="Basic residues" evidence="1">
    <location>
        <begin position="98"/>
        <end position="107"/>
    </location>
</feature>
<accession>A0A371CJC2</accession>
<proteinExistence type="predicted"/>
<feature type="compositionally biased region" description="Low complexity" evidence="1">
    <location>
        <begin position="1"/>
        <end position="40"/>
    </location>
</feature>
<evidence type="ECO:0000313" key="2">
    <source>
        <dbReference type="EMBL" id="RDX40368.1"/>
    </source>
</evidence>
<feature type="compositionally biased region" description="Polar residues" evidence="1">
    <location>
        <begin position="64"/>
        <end position="81"/>
    </location>
</feature>
<keyword evidence="3" id="KW-1185">Reference proteome</keyword>